<dbReference type="Proteomes" id="UP000324748">
    <property type="component" value="Unassembled WGS sequence"/>
</dbReference>
<feature type="compositionally biased region" description="Pro residues" evidence="1">
    <location>
        <begin position="96"/>
        <end position="108"/>
    </location>
</feature>
<comment type="caution">
    <text evidence="2">The sequence shown here is derived from an EMBL/GenBank/DDBJ whole genome shotgun (WGS) entry which is preliminary data.</text>
</comment>
<protein>
    <submittedName>
        <fullName evidence="2">Uncharacterized protein</fullName>
    </submittedName>
</protein>
<keyword evidence="3" id="KW-1185">Reference proteome</keyword>
<reference evidence="2 3" key="1">
    <citation type="submission" date="2019-05" db="EMBL/GenBank/DDBJ databases">
        <title>Emergence of the Ug99 lineage of the wheat stem rust pathogen through somatic hybridization.</title>
        <authorList>
            <person name="Li F."/>
            <person name="Upadhyaya N.M."/>
            <person name="Sperschneider J."/>
            <person name="Matny O."/>
            <person name="Nguyen-Phuc H."/>
            <person name="Mago R."/>
            <person name="Raley C."/>
            <person name="Miller M.E."/>
            <person name="Silverstein K.A.T."/>
            <person name="Henningsen E."/>
            <person name="Hirsch C.D."/>
            <person name="Visser B."/>
            <person name="Pretorius Z.A."/>
            <person name="Steffenson B.J."/>
            <person name="Schwessinger B."/>
            <person name="Dodds P.N."/>
            <person name="Figueroa M."/>
        </authorList>
    </citation>
    <scope>NUCLEOTIDE SEQUENCE [LARGE SCALE GENOMIC DNA]</scope>
    <source>
        <strain evidence="2">21-0</strain>
    </source>
</reference>
<proteinExistence type="predicted"/>
<evidence type="ECO:0000256" key="1">
    <source>
        <dbReference type="SAM" id="MobiDB-lite"/>
    </source>
</evidence>
<accession>A0A5B0M5E0</accession>
<sequence>MGSQLRLVGLPSPSVDIPIRTCSWHPRSRPSSSGYYILGDRPQTIHSNETKEAIVLPLPALPNPSVRTGRFSSPALSLFLPAPSSPTGLTRIHPPARSPDPPSTPKRPPSIIQITRHPGRVWRCLAEAKVYHSLSAGTFMRAGLFVHRQSAQNSAYKTPPP</sequence>
<name>A0A5B0M5E0_PUCGR</name>
<dbReference type="EMBL" id="VSWC01000170">
    <property type="protein sequence ID" value="KAA1072045.1"/>
    <property type="molecule type" value="Genomic_DNA"/>
</dbReference>
<organism evidence="2 3">
    <name type="scientific">Puccinia graminis f. sp. tritici</name>
    <dbReference type="NCBI Taxonomy" id="56615"/>
    <lineage>
        <taxon>Eukaryota</taxon>
        <taxon>Fungi</taxon>
        <taxon>Dikarya</taxon>
        <taxon>Basidiomycota</taxon>
        <taxon>Pucciniomycotina</taxon>
        <taxon>Pucciniomycetes</taxon>
        <taxon>Pucciniales</taxon>
        <taxon>Pucciniaceae</taxon>
        <taxon>Puccinia</taxon>
    </lineage>
</organism>
<evidence type="ECO:0000313" key="2">
    <source>
        <dbReference type="EMBL" id="KAA1072045.1"/>
    </source>
</evidence>
<feature type="region of interest" description="Disordered" evidence="1">
    <location>
        <begin position="86"/>
        <end position="112"/>
    </location>
</feature>
<gene>
    <name evidence="2" type="ORF">PGT21_026615</name>
</gene>
<dbReference type="AlphaFoldDB" id="A0A5B0M5E0"/>
<evidence type="ECO:0000313" key="3">
    <source>
        <dbReference type="Proteomes" id="UP000324748"/>
    </source>
</evidence>